<evidence type="ECO:0000313" key="4">
    <source>
        <dbReference type="Proteomes" id="UP000186136"/>
    </source>
</evidence>
<dbReference type="PANTHER" id="PTHR13315:SF1">
    <property type="entry name" value="PROTEIN TED1"/>
    <property type="match status" value="1"/>
</dbReference>
<protein>
    <submittedName>
        <fullName evidence="3">Uncharacterized protein</fullName>
    </submittedName>
</protein>
<keyword evidence="4" id="KW-1185">Reference proteome</keyword>
<evidence type="ECO:0000313" key="3">
    <source>
        <dbReference type="EMBL" id="GAV29276.1"/>
    </source>
</evidence>
<dbReference type="GO" id="GO:0016020">
    <property type="term" value="C:membrane"/>
    <property type="evidence" value="ECO:0007669"/>
    <property type="project" value="GOC"/>
</dbReference>
<dbReference type="EMBL" id="BDGI01000108">
    <property type="protein sequence ID" value="GAV29276.1"/>
    <property type="molecule type" value="Genomic_DNA"/>
</dbReference>
<dbReference type="SUPFAM" id="SSF56300">
    <property type="entry name" value="Metallo-dependent phosphatases"/>
    <property type="match status" value="1"/>
</dbReference>
<accession>A0A1Q2YIA0</accession>
<dbReference type="Proteomes" id="UP000186136">
    <property type="component" value="Unassembled WGS sequence"/>
</dbReference>
<organism evidence="3 4">
    <name type="scientific">Pichia membranifaciens</name>
    <dbReference type="NCBI Taxonomy" id="4926"/>
    <lineage>
        <taxon>Eukaryota</taxon>
        <taxon>Fungi</taxon>
        <taxon>Dikarya</taxon>
        <taxon>Ascomycota</taxon>
        <taxon>Saccharomycotina</taxon>
        <taxon>Pichiomycetes</taxon>
        <taxon>Pichiales</taxon>
        <taxon>Pichiaceae</taxon>
        <taxon>Pichia</taxon>
    </lineage>
</organism>
<dbReference type="GO" id="GO:0006506">
    <property type="term" value="P:GPI anchor biosynthetic process"/>
    <property type="evidence" value="ECO:0007669"/>
    <property type="project" value="InterPro"/>
</dbReference>
<sequence length="477" mass="55588">MKTLQKVAWFVTALSIVLNLYIYTYPSLDSKKCYWSHEYRDLKGLSAWEKKIVEIPYFGDLYQQYFVPDHAKSVDMHPRDIRMMAVGDPQLNGNWPTTSYMKRLDNFGNDYYLRHVYETMKKRLDPSFVAMMGDLVSSQWTGDSEFFNRTRRIVSRSFPRPAEQCSAELAIINKHEDIDWWAYLNNFKDNLRDGVFKQKELYEFKDVYDWYNGTFIDPVTGSNTEPLFLNVTGNHDIGYGDTTYQHMARWKALFGKVNYWIEYDNDTDHPWRIVMLNSLALDGPMLEPALKTYTWQFLEALESTHYKGSTILLTHVPMYKRAGLCKDGPNFEYYTASGCHGCSPNRVGLLKSQNHLSQETSRKVLDIVFSEGAGGIILTGHDHYGCDNYYSFVDEEKGWVADKNITSDKWIREVTVRSIMGDFDGTMGIMTGHFNQNQKKWEFDYTQCKFIVQHVWWAARITALVAALLQSLTFLFQ</sequence>
<dbReference type="AlphaFoldDB" id="A0A1Q2YIA0"/>
<evidence type="ECO:0000256" key="1">
    <source>
        <dbReference type="ARBA" id="ARBA00023136"/>
    </source>
</evidence>
<dbReference type="PANTHER" id="PTHR13315">
    <property type="entry name" value="METALLO PHOSPHOESTERASE RELATED"/>
    <property type="match status" value="1"/>
</dbReference>
<reference evidence="3 4" key="1">
    <citation type="submission" date="2016-08" db="EMBL/GenBank/DDBJ databases">
        <title>Whole genome shotgun sequence of Pichia membranifaciens KS47-1.</title>
        <authorList>
            <person name="Konishi M."/>
            <person name="Ishida M."/>
            <person name="Arakawa T."/>
            <person name="Kato Y."/>
            <person name="Horiuchi J."/>
        </authorList>
    </citation>
    <scope>NUCLEOTIDE SEQUENCE [LARGE SCALE GENOMIC DNA]</scope>
    <source>
        <strain evidence="3 4">KS47-1</strain>
    </source>
</reference>
<dbReference type="InterPro" id="IPR033308">
    <property type="entry name" value="PGAP5/Cdc1/Ted1"/>
</dbReference>
<keyword evidence="1 2" id="KW-0472">Membrane</keyword>
<gene>
    <name evidence="3" type="ORF">PMKS-002758</name>
</gene>
<dbReference type="GO" id="GO:0005783">
    <property type="term" value="C:endoplasmic reticulum"/>
    <property type="evidence" value="ECO:0007669"/>
    <property type="project" value="TreeGrafter"/>
</dbReference>
<feature type="transmembrane region" description="Helical" evidence="2">
    <location>
        <begin position="7"/>
        <end position="25"/>
    </location>
</feature>
<proteinExistence type="predicted"/>
<keyword evidence="2" id="KW-0812">Transmembrane</keyword>
<keyword evidence="2" id="KW-1133">Transmembrane helix</keyword>
<evidence type="ECO:0000256" key="2">
    <source>
        <dbReference type="SAM" id="Phobius"/>
    </source>
</evidence>
<dbReference type="InterPro" id="IPR029052">
    <property type="entry name" value="Metallo-depent_PP-like"/>
</dbReference>
<name>A0A1Q2YIA0_9ASCO</name>
<dbReference type="OrthoDB" id="9984693at2759"/>
<comment type="caution">
    <text evidence="3">The sequence shown here is derived from an EMBL/GenBank/DDBJ whole genome shotgun (WGS) entry which is preliminary data.</text>
</comment>